<dbReference type="RefSeq" id="WP_013073478.1">
    <property type="nucleotide sequence ID" value="NC_014041.1"/>
</dbReference>
<name>D5BA74_ZUNPS</name>
<organism evidence="3 4">
    <name type="scientific">Zunongwangia profunda (strain DSM 18752 / CCTCC AB 206139 / SM-A87)</name>
    <name type="common">Wangia profunda</name>
    <dbReference type="NCBI Taxonomy" id="655815"/>
    <lineage>
        <taxon>Bacteria</taxon>
        <taxon>Pseudomonadati</taxon>
        <taxon>Bacteroidota</taxon>
        <taxon>Flavobacteriia</taxon>
        <taxon>Flavobacteriales</taxon>
        <taxon>Flavobacteriaceae</taxon>
        <taxon>Zunongwangia</taxon>
    </lineage>
</organism>
<dbReference type="EMBL" id="CP001650">
    <property type="protein sequence ID" value="ADF54400.1"/>
    <property type="molecule type" value="Genomic_DNA"/>
</dbReference>
<proteinExistence type="predicted"/>
<protein>
    <submittedName>
        <fullName evidence="3">Secreted protein</fullName>
    </submittedName>
</protein>
<sequence length="93" mass="10206">MKKLKVILPMLAIIFAIGLTFASVSPKTDLNVQANDYIQVGGSWVAIPEQTCEEGEFTCRVQDGDNGPYEVYDEMNDDEPKSSASPDPNPIEL</sequence>
<feature type="chain" id="PRO_5003068823" evidence="2">
    <location>
        <begin position="23"/>
        <end position="93"/>
    </location>
</feature>
<evidence type="ECO:0000313" key="4">
    <source>
        <dbReference type="Proteomes" id="UP000001654"/>
    </source>
</evidence>
<feature type="region of interest" description="Disordered" evidence="1">
    <location>
        <begin position="59"/>
        <end position="93"/>
    </location>
</feature>
<dbReference type="KEGG" id="zpr:ZPR_4096"/>
<dbReference type="InterPro" id="IPR045391">
    <property type="entry name" value="DUF6520"/>
</dbReference>
<evidence type="ECO:0000313" key="3">
    <source>
        <dbReference type="EMBL" id="ADF54400.1"/>
    </source>
</evidence>
<reference evidence="3 4" key="1">
    <citation type="journal article" date="2010" name="BMC Genomics">
        <title>The complete genome of Zunongwangia profunda SM-A87 reveals its adaptation to the deep-sea environment and ecological role in sedimentary organic nitrogen degradation.</title>
        <authorList>
            <person name="Qin Q.L."/>
            <person name="Zhang X.Y."/>
            <person name="Wang X.M."/>
            <person name="Liu G.M."/>
            <person name="Chen X.L."/>
            <person name="Xie B.B."/>
            <person name="Dang H.Y."/>
            <person name="Zhou B.C."/>
            <person name="Yu J."/>
            <person name="Zhang Y.Z."/>
        </authorList>
    </citation>
    <scope>NUCLEOTIDE SEQUENCE [LARGE SCALE GENOMIC DNA]</scope>
    <source>
        <strain evidence="4">DSM 18752 / CCTCC AB 206139 / SM-A87</strain>
    </source>
</reference>
<dbReference type="HOGENOM" id="CLU_159408_0_0_10"/>
<dbReference type="AlphaFoldDB" id="D5BA74"/>
<feature type="signal peptide" evidence="2">
    <location>
        <begin position="1"/>
        <end position="22"/>
    </location>
</feature>
<dbReference type="Pfam" id="PF20130">
    <property type="entry name" value="DUF6520"/>
    <property type="match status" value="1"/>
</dbReference>
<gene>
    <name evidence="3" type="ordered locus">ZPR_4096</name>
</gene>
<evidence type="ECO:0000256" key="1">
    <source>
        <dbReference type="SAM" id="MobiDB-lite"/>
    </source>
</evidence>
<accession>D5BA74</accession>
<evidence type="ECO:0000256" key="2">
    <source>
        <dbReference type="SAM" id="SignalP"/>
    </source>
</evidence>
<dbReference type="OrthoDB" id="1450052at2"/>
<dbReference type="Proteomes" id="UP000001654">
    <property type="component" value="Chromosome"/>
</dbReference>
<keyword evidence="4" id="KW-1185">Reference proteome</keyword>
<keyword evidence="2" id="KW-0732">Signal</keyword>